<dbReference type="EMBL" id="JAHXZJ010001119">
    <property type="protein sequence ID" value="KAH0555222.1"/>
    <property type="molecule type" value="Genomic_DNA"/>
</dbReference>
<dbReference type="Proteomes" id="UP000826195">
    <property type="component" value="Unassembled WGS sequence"/>
</dbReference>
<keyword evidence="3" id="KW-1185">Reference proteome</keyword>
<evidence type="ECO:0000313" key="2">
    <source>
        <dbReference type="EMBL" id="KAH0555222.1"/>
    </source>
</evidence>
<feature type="region of interest" description="Disordered" evidence="1">
    <location>
        <begin position="9"/>
        <end position="32"/>
    </location>
</feature>
<evidence type="ECO:0000256" key="1">
    <source>
        <dbReference type="SAM" id="MobiDB-lite"/>
    </source>
</evidence>
<dbReference type="AlphaFoldDB" id="A0AAV7IPV2"/>
<accession>A0AAV7IPV2</accession>
<gene>
    <name evidence="2" type="ORF">KQX54_016173</name>
</gene>
<protein>
    <submittedName>
        <fullName evidence="2">Uncharacterized protein</fullName>
    </submittedName>
</protein>
<reference evidence="2 3" key="1">
    <citation type="journal article" date="2021" name="J. Hered.">
        <title>A chromosome-level genome assembly of the parasitoid wasp, Cotesia glomerata (Hymenoptera: Braconidae).</title>
        <authorList>
            <person name="Pinto B.J."/>
            <person name="Weis J.J."/>
            <person name="Gamble T."/>
            <person name="Ode P.J."/>
            <person name="Paul R."/>
            <person name="Zaspel J.M."/>
        </authorList>
    </citation>
    <scope>NUCLEOTIDE SEQUENCE [LARGE SCALE GENOMIC DNA]</scope>
    <source>
        <strain evidence="2">CgM1</strain>
    </source>
</reference>
<comment type="caution">
    <text evidence="2">The sequence shown here is derived from an EMBL/GenBank/DDBJ whole genome shotgun (WGS) entry which is preliminary data.</text>
</comment>
<sequence length="182" mass="21015">MYKIRLYVVPEEESEDNNNNNKNNEDDDDNVIPIMQRKNSRRATTGAIRVNVISKNRKSKKLKLKDDQVVSIDVKHKNKLNGYKTSDFINRNRNRQQVLPNRLTFSLSRQNRSRCFLTPEDLPARRLSSFVPYGFEPDPEMVPLPAVKPRDGDENRSATLLMFGVSSYSLVSPETCRANENK</sequence>
<organism evidence="2 3">
    <name type="scientific">Cotesia glomerata</name>
    <name type="common">Lepidopteran parasitic wasp</name>
    <name type="synonym">Apanteles glomeratus</name>
    <dbReference type="NCBI Taxonomy" id="32391"/>
    <lineage>
        <taxon>Eukaryota</taxon>
        <taxon>Metazoa</taxon>
        <taxon>Ecdysozoa</taxon>
        <taxon>Arthropoda</taxon>
        <taxon>Hexapoda</taxon>
        <taxon>Insecta</taxon>
        <taxon>Pterygota</taxon>
        <taxon>Neoptera</taxon>
        <taxon>Endopterygota</taxon>
        <taxon>Hymenoptera</taxon>
        <taxon>Apocrita</taxon>
        <taxon>Ichneumonoidea</taxon>
        <taxon>Braconidae</taxon>
        <taxon>Microgastrinae</taxon>
        <taxon>Cotesia</taxon>
    </lineage>
</organism>
<evidence type="ECO:0000313" key="3">
    <source>
        <dbReference type="Proteomes" id="UP000826195"/>
    </source>
</evidence>
<name>A0AAV7IPV2_COTGL</name>
<proteinExistence type="predicted"/>